<evidence type="ECO:0000313" key="13">
    <source>
        <dbReference type="Proteomes" id="UP001234989"/>
    </source>
</evidence>
<feature type="signal peptide" evidence="10">
    <location>
        <begin position="1"/>
        <end position="19"/>
    </location>
</feature>
<dbReference type="GO" id="GO:0046872">
    <property type="term" value="F:metal ion binding"/>
    <property type="evidence" value="ECO:0007669"/>
    <property type="project" value="UniProtKB-KW"/>
</dbReference>
<comment type="cofactor">
    <cofactor evidence="2">
        <name>Mg(2+)</name>
        <dbReference type="ChEBI" id="CHEBI:18420"/>
    </cofactor>
</comment>
<dbReference type="Pfam" id="PF00481">
    <property type="entry name" value="PP2C"/>
    <property type="match status" value="1"/>
</dbReference>
<dbReference type="InterPro" id="IPR015655">
    <property type="entry name" value="PP2C"/>
</dbReference>
<evidence type="ECO:0000313" key="12">
    <source>
        <dbReference type="EMBL" id="WMV36218.1"/>
    </source>
</evidence>
<evidence type="ECO:0000256" key="4">
    <source>
        <dbReference type="ARBA" id="ARBA00022723"/>
    </source>
</evidence>
<keyword evidence="10" id="KW-0732">Signal</keyword>
<dbReference type="InterPro" id="IPR036457">
    <property type="entry name" value="PPM-type-like_dom_sf"/>
</dbReference>
<evidence type="ECO:0000256" key="6">
    <source>
        <dbReference type="ARBA" id="ARBA00022842"/>
    </source>
</evidence>
<keyword evidence="5 9" id="KW-0378">Hydrolase</keyword>
<dbReference type="Proteomes" id="UP001234989">
    <property type="component" value="Chromosome 6"/>
</dbReference>
<dbReference type="EMBL" id="CP133617">
    <property type="protein sequence ID" value="WMV36218.1"/>
    <property type="molecule type" value="Genomic_DNA"/>
</dbReference>
<dbReference type="Gene3D" id="3.60.40.10">
    <property type="entry name" value="PPM-type phosphatase domain"/>
    <property type="match status" value="1"/>
</dbReference>
<dbReference type="PROSITE" id="PS01032">
    <property type="entry name" value="PPM_1"/>
    <property type="match status" value="1"/>
</dbReference>
<evidence type="ECO:0000259" key="11">
    <source>
        <dbReference type="PROSITE" id="PS51746"/>
    </source>
</evidence>
<organism evidence="12 13">
    <name type="scientific">Solanum verrucosum</name>
    <dbReference type="NCBI Taxonomy" id="315347"/>
    <lineage>
        <taxon>Eukaryota</taxon>
        <taxon>Viridiplantae</taxon>
        <taxon>Streptophyta</taxon>
        <taxon>Embryophyta</taxon>
        <taxon>Tracheophyta</taxon>
        <taxon>Spermatophyta</taxon>
        <taxon>Magnoliopsida</taxon>
        <taxon>eudicotyledons</taxon>
        <taxon>Gunneridae</taxon>
        <taxon>Pentapetalae</taxon>
        <taxon>asterids</taxon>
        <taxon>lamiids</taxon>
        <taxon>Solanales</taxon>
        <taxon>Solanaceae</taxon>
        <taxon>Solanoideae</taxon>
        <taxon>Solaneae</taxon>
        <taxon>Solanum</taxon>
    </lineage>
</organism>
<evidence type="ECO:0000256" key="5">
    <source>
        <dbReference type="ARBA" id="ARBA00022801"/>
    </source>
</evidence>
<keyword evidence="6" id="KW-0460">Magnesium</keyword>
<feature type="domain" description="PPM-type phosphatase" evidence="11">
    <location>
        <begin position="59"/>
        <end position="385"/>
    </location>
</feature>
<keyword evidence="8" id="KW-0464">Manganese</keyword>
<accession>A0AAF0U0W7</accession>
<sequence length="398" mass="44018">MEGEKVALLLVTFLCSSCAYEVSVSCMMAYDEGGASAVFNSPECQLWDFSTAIKNGTDNCLIATHQGRRKYQEDRMTCYPRVTVPVLGEDGVEEASVGIAAVFDGHGGKEASEMASQKFFDYFLLHVVFNTYKNLFSHSKEHEEAGQNSLKFKVDDESTLGILEKALLGTIQDIDSEFTQAHTVLLVFVAFLTFPSNFQINFYMQEALKNDYISGSTAIVVLWMNGQLLVGNLGDSKALICSRKTHFDQENEGDLITRLQAEELTKDHHPDRDDEKARIEAAGGVVLVVGVPRVNGILAVSRYGVIAEPEVTGWRRLSTEDWYVVIGSDGIFERMSPQDVCDILHDGHDKENKTSINSSSLADCIVHNAFSKGSGDNLSVIVILLRQESPSLDYKQQI</sequence>
<comment type="cofactor">
    <cofactor evidence="1">
        <name>Mn(2+)</name>
        <dbReference type="ChEBI" id="CHEBI:29035"/>
    </cofactor>
</comment>
<evidence type="ECO:0000256" key="7">
    <source>
        <dbReference type="ARBA" id="ARBA00022912"/>
    </source>
</evidence>
<dbReference type="GO" id="GO:0004722">
    <property type="term" value="F:protein serine/threonine phosphatase activity"/>
    <property type="evidence" value="ECO:0007669"/>
    <property type="project" value="UniProtKB-EC"/>
</dbReference>
<evidence type="ECO:0000256" key="2">
    <source>
        <dbReference type="ARBA" id="ARBA00001946"/>
    </source>
</evidence>
<dbReference type="InterPro" id="IPR001932">
    <property type="entry name" value="PPM-type_phosphatase-like_dom"/>
</dbReference>
<evidence type="ECO:0000256" key="10">
    <source>
        <dbReference type="SAM" id="SignalP"/>
    </source>
</evidence>
<evidence type="ECO:0000256" key="1">
    <source>
        <dbReference type="ARBA" id="ARBA00001936"/>
    </source>
</evidence>
<feature type="chain" id="PRO_5042146838" description="protein-serine/threonine phosphatase" evidence="10">
    <location>
        <begin position="20"/>
        <end position="398"/>
    </location>
</feature>
<dbReference type="CDD" id="cd00143">
    <property type="entry name" value="PP2Cc"/>
    <property type="match status" value="1"/>
</dbReference>
<protein>
    <recommendedName>
        <fullName evidence="3">protein-serine/threonine phosphatase</fullName>
        <ecNumber evidence="3">3.1.3.16</ecNumber>
    </recommendedName>
</protein>
<gene>
    <name evidence="12" type="ORF">MTR67_029603</name>
</gene>
<reference evidence="12" key="1">
    <citation type="submission" date="2023-08" db="EMBL/GenBank/DDBJ databases">
        <title>A de novo genome assembly of Solanum verrucosum Schlechtendal, a Mexican diploid species geographically isolated from the other diploid A-genome species in potato relatives.</title>
        <authorList>
            <person name="Hosaka K."/>
        </authorList>
    </citation>
    <scope>NUCLEOTIDE SEQUENCE</scope>
    <source>
        <tissue evidence="12">Young leaves</tissue>
    </source>
</reference>
<dbReference type="PANTHER" id="PTHR47992">
    <property type="entry name" value="PROTEIN PHOSPHATASE"/>
    <property type="match status" value="1"/>
</dbReference>
<keyword evidence="13" id="KW-1185">Reference proteome</keyword>
<evidence type="ECO:0000256" key="9">
    <source>
        <dbReference type="RuleBase" id="RU003465"/>
    </source>
</evidence>
<evidence type="ECO:0000256" key="3">
    <source>
        <dbReference type="ARBA" id="ARBA00013081"/>
    </source>
</evidence>
<proteinExistence type="inferred from homology"/>
<dbReference type="EC" id="3.1.3.16" evidence="3"/>
<keyword evidence="7 9" id="KW-0904">Protein phosphatase</keyword>
<dbReference type="SUPFAM" id="SSF81606">
    <property type="entry name" value="PP2C-like"/>
    <property type="match status" value="1"/>
</dbReference>
<name>A0AAF0U0W7_SOLVR</name>
<dbReference type="SMART" id="SM00332">
    <property type="entry name" value="PP2Cc"/>
    <property type="match status" value="1"/>
</dbReference>
<dbReference type="InterPro" id="IPR000222">
    <property type="entry name" value="PP2C_BS"/>
</dbReference>
<comment type="similarity">
    <text evidence="9">Belongs to the PP2C family.</text>
</comment>
<keyword evidence="4" id="KW-0479">Metal-binding</keyword>
<dbReference type="AlphaFoldDB" id="A0AAF0U0W7"/>
<dbReference type="PROSITE" id="PS51746">
    <property type="entry name" value="PPM_2"/>
    <property type="match status" value="1"/>
</dbReference>
<evidence type="ECO:0000256" key="8">
    <source>
        <dbReference type="ARBA" id="ARBA00023211"/>
    </source>
</evidence>